<gene>
    <name evidence="2" type="ORF">METESE_20830</name>
</gene>
<accession>A0AA48GWU5</accession>
<feature type="region of interest" description="Disordered" evidence="1">
    <location>
        <begin position="1"/>
        <end position="23"/>
    </location>
</feature>
<proteinExistence type="predicted"/>
<dbReference type="EMBL" id="AP027081">
    <property type="protein sequence ID" value="BDU77125.1"/>
    <property type="molecule type" value="Genomic_DNA"/>
</dbReference>
<dbReference type="AlphaFoldDB" id="A0AA48GWU5"/>
<keyword evidence="3" id="KW-1185">Reference proteome</keyword>
<sequence>MSPRPAVPRIAPSWTGRQGMGMGMLITTTTGRPIGARAVS</sequence>
<evidence type="ECO:0000313" key="3">
    <source>
        <dbReference type="Proteomes" id="UP001228113"/>
    </source>
</evidence>
<reference evidence="2" key="1">
    <citation type="journal article" date="2023" name="Int. J. Syst. Evol. Microbiol.">
        <title>Mesoterricola silvestris gen. nov., sp. nov., Mesoterricola sediminis sp. nov., Geothrix oryzae sp. nov., Geothrix edaphica sp. nov., Geothrix rubra sp. nov., and Geothrix limicola sp. nov., six novel members of Acidobacteriota isolated from soils.</title>
        <authorList>
            <person name="Itoh H."/>
            <person name="Sugisawa Y."/>
            <person name="Mise K."/>
            <person name="Xu Z."/>
            <person name="Kuniyasu M."/>
            <person name="Ushijima N."/>
            <person name="Kawano K."/>
            <person name="Kobayashi E."/>
            <person name="Shiratori Y."/>
            <person name="Masuda Y."/>
            <person name="Senoo K."/>
        </authorList>
    </citation>
    <scope>NUCLEOTIDE SEQUENCE</scope>
    <source>
        <strain evidence="2">W786</strain>
    </source>
</reference>
<dbReference type="RefSeq" id="WP_279341794.1">
    <property type="nucleotide sequence ID" value="NZ_AP027081.1"/>
</dbReference>
<organism evidence="2 3">
    <name type="scientific">Mesoterricola sediminis</name>
    <dbReference type="NCBI Taxonomy" id="2927980"/>
    <lineage>
        <taxon>Bacteria</taxon>
        <taxon>Pseudomonadati</taxon>
        <taxon>Acidobacteriota</taxon>
        <taxon>Holophagae</taxon>
        <taxon>Holophagales</taxon>
        <taxon>Holophagaceae</taxon>
        <taxon>Mesoterricola</taxon>
    </lineage>
</organism>
<protein>
    <submittedName>
        <fullName evidence="2">Uncharacterized protein</fullName>
    </submittedName>
</protein>
<dbReference type="Proteomes" id="UP001228113">
    <property type="component" value="Chromosome"/>
</dbReference>
<dbReference type="KEGG" id="msea:METESE_20830"/>
<evidence type="ECO:0000256" key="1">
    <source>
        <dbReference type="SAM" id="MobiDB-lite"/>
    </source>
</evidence>
<name>A0AA48GWU5_9BACT</name>
<evidence type="ECO:0000313" key="2">
    <source>
        <dbReference type="EMBL" id="BDU77125.1"/>
    </source>
</evidence>